<proteinExistence type="predicted"/>
<dbReference type="PATRIC" id="fig|864564.6.peg.441"/>
<evidence type="ECO:0000256" key="1">
    <source>
        <dbReference type="SAM" id="MobiDB-lite"/>
    </source>
</evidence>
<gene>
    <name evidence="2" type="ORF">HMPREF0620_1267</name>
</gene>
<dbReference type="Proteomes" id="UP000004946">
    <property type="component" value="Chromosome"/>
</dbReference>
<name>E6K2M8_PARDN</name>
<evidence type="ECO:0000313" key="3">
    <source>
        <dbReference type="Proteomes" id="UP000004946"/>
    </source>
</evidence>
<accession>E6K2M8</accession>
<keyword evidence="3" id="KW-1185">Reference proteome</keyword>
<evidence type="ECO:0000313" key="2">
    <source>
        <dbReference type="EMBL" id="EFT82582.1"/>
    </source>
</evidence>
<dbReference type="KEGG" id="pdo:PSDT_0400"/>
<dbReference type="EMBL" id="AEON01000002">
    <property type="protein sequence ID" value="EFT82582.1"/>
    <property type="molecule type" value="Genomic_DNA"/>
</dbReference>
<dbReference type="HOGENOM" id="CLU_3101797_0_0_11"/>
<sequence length="51" mass="5754">MPRPKARREGSGQGSITDKESRKERIAEKKYIYTCEKKSLGPSFGEPKALI</sequence>
<comment type="caution">
    <text evidence="2">The sequence shown here is derived from an EMBL/GenBank/DDBJ whole genome shotgun (WGS) entry which is preliminary data.</text>
</comment>
<reference evidence="2 3" key="1">
    <citation type="submission" date="2010-12" db="EMBL/GenBank/DDBJ databases">
        <authorList>
            <person name="Muzny D."/>
            <person name="Qin X."/>
            <person name="Buhay C."/>
            <person name="Dugan-Rocha S."/>
            <person name="Ding Y."/>
            <person name="Chen G."/>
            <person name="Hawes A."/>
            <person name="Holder M."/>
            <person name="Jhangiani S."/>
            <person name="Johnson A."/>
            <person name="Khan Z."/>
            <person name="Li Z."/>
            <person name="Liu W."/>
            <person name="Liu X."/>
            <person name="Perez L."/>
            <person name="Shen H."/>
            <person name="Wang Q."/>
            <person name="Watt J."/>
            <person name="Xi L."/>
            <person name="Xin Y."/>
            <person name="Zhou J."/>
            <person name="Deng J."/>
            <person name="Jiang H."/>
            <person name="Liu Y."/>
            <person name="Qu J."/>
            <person name="Song X.-Z."/>
            <person name="Zhang L."/>
            <person name="Villasana D."/>
            <person name="Johnson A."/>
            <person name="Liu J."/>
            <person name="Liyanage D."/>
            <person name="Lorensuhewa L."/>
            <person name="Robinson T."/>
            <person name="Song A."/>
            <person name="Song B.-B."/>
            <person name="Dinh H."/>
            <person name="Thornton R."/>
            <person name="Coyle M."/>
            <person name="Francisco L."/>
            <person name="Jackson L."/>
            <person name="Javaid M."/>
            <person name="Korchina V."/>
            <person name="Kovar C."/>
            <person name="Mata R."/>
            <person name="Mathew T."/>
            <person name="Ngo R."/>
            <person name="Nguyen L."/>
            <person name="Nguyen N."/>
            <person name="Okwuonu G."/>
            <person name="Ongeri F."/>
            <person name="Pham C."/>
            <person name="Simmons D."/>
            <person name="Wilczek-Boney K."/>
            <person name="Hale W."/>
            <person name="Jakkamsetti A."/>
            <person name="Pham P."/>
            <person name="Ruth R."/>
            <person name="San Lucas F."/>
            <person name="Warren J."/>
            <person name="Zhang J."/>
            <person name="Zhao Z."/>
            <person name="Zhou C."/>
            <person name="Zhu D."/>
            <person name="Lee S."/>
            <person name="Bess C."/>
            <person name="Blankenburg K."/>
            <person name="Forbes L."/>
            <person name="Fu Q."/>
            <person name="Gubbala S."/>
            <person name="Hirani K."/>
            <person name="Jayaseelan J.C."/>
            <person name="Lara F."/>
            <person name="Munidasa M."/>
            <person name="Palculict T."/>
            <person name="Patil S."/>
            <person name="Pu L.-L."/>
            <person name="Saada N."/>
            <person name="Tang L."/>
            <person name="Weissenberger G."/>
            <person name="Zhu Y."/>
            <person name="Hemphill L."/>
            <person name="Shang Y."/>
            <person name="Youmans B."/>
            <person name="Ayvaz T."/>
            <person name="Ross M."/>
            <person name="Santibanez J."/>
            <person name="Aqrawi P."/>
            <person name="Gross S."/>
            <person name="Joshi V."/>
            <person name="Fowler G."/>
            <person name="Nazareth L."/>
            <person name="Reid J."/>
            <person name="Worley K."/>
            <person name="Petrosino J."/>
            <person name="Highlander S."/>
            <person name="Gibbs R."/>
        </authorList>
    </citation>
    <scope>NUCLEOTIDE SEQUENCE [LARGE SCALE GENOMIC DNA]</scope>
    <source>
        <strain evidence="2 3">DSM 10105</strain>
    </source>
</reference>
<protein>
    <submittedName>
        <fullName evidence="2">Uncharacterized protein</fullName>
    </submittedName>
</protein>
<organism evidence="2 3">
    <name type="scientific">Parascardovia denticolens DSM 10105 = JCM 12538</name>
    <dbReference type="NCBI Taxonomy" id="864564"/>
    <lineage>
        <taxon>Bacteria</taxon>
        <taxon>Bacillati</taxon>
        <taxon>Actinomycetota</taxon>
        <taxon>Actinomycetes</taxon>
        <taxon>Bifidobacteriales</taxon>
        <taxon>Bifidobacteriaceae</taxon>
        <taxon>Parascardovia</taxon>
    </lineage>
</organism>
<dbReference type="AlphaFoldDB" id="E6K2M8"/>
<feature type="region of interest" description="Disordered" evidence="1">
    <location>
        <begin position="1"/>
        <end position="23"/>
    </location>
</feature>